<reference evidence="2 3" key="1">
    <citation type="submission" date="2014-07" db="EMBL/GenBank/DDBJ databases">
        <title>Unique and conserved regions in Vibrio harveyi and related species in comparison with the shrimp pathogen Vibrio harveyi CAIM 1792.</title>
        <authorList>
            <person name="Espinoza-Valles I."/>
            <person name="Vora G."/>
            <person name="Leekitcharoenphon P."/>
            <person name="Ussery D."/>
            <person name="Hoj L."/>
            <person name="Gomez-Gil B."/>
        </authorList>
    </citation>
    <scope>NUCLEOTIDE SEQUENCE [LARGE SCALE GENOMIC DNA]</scope>
    <source>
        <strain evidence="3">CAIM 1854 / LMG 25443</strain>
    </source>
</reference>
<dbReference type="PATRIC" id="fig|1229493.5.peg.820"/>
<dbReference type="EMBL" id="JPRD01000015">
    <property type="protein sequence ID" value="KIF53013.1"/>
    <property type="molecule type" value="Genomic_DNA"/>
</dbReference>
<dbReference type="AlphaFoldDB" id="A0A0C1VSW8"/>
<proteinExistence type="predicted"/>
<keyword evidence="1" id="KW-0732">Signal</keyword>
<name>A0A0C1VSW8_9VIBR</name>
<organism evidence="2 3">
    <name type="scientific">Vibrio owensii CAIM 1854 = LMG 25443</name>
    <dbReference type="NCBI Taxonomy" id="1229493"/>
    <lineage>
        <taxon>Bacteria</taxon>
        <taxon>Pseudomonadati</taxon>
        <taxon>Pseudomonadota</taxon>
        <taxon>Gammaproteobacteria</taxon>
        <taxon>Vibrionales</taxon>
        <taxon>Vibrionaceae</taxon>
        <taxon>Vibrio</taxon>
    </lineage>
</organism>
<feature type="chain" id="PRO_5002140618" evidence="1">
    <location>
        <begin position="25"/>
        <end position="272"/>
    </location>
</feature>
<gene>
    <name evidence="2" type="ORF">H735_08670</name>
</gene>
<protein>
    <submittedName>
        <fullName evidence="2">Uncharacterized protein</fullName>
    </submittedName>
</protein>
<dbReference type="Proteomes" id="UP000031586">
    <property type="component" value="Unassembled WGS sequence"/>
</dbReference>
<comment type="caution">
    <text evidence="2">The sequence shown here is derived from an EMBL/GenBank/DDBJ whole genome shotgun (WGS) entry which is preliminary data.</text>
</comment>
<evidence type="ECO:0000313" key="2">
    <source>
        <dbReference type="EMBL" id="KIF53013.1"/>
    </source>
</evidence>
<accession>A0A0C1VSW8</accession>
<feature type="signal peptide" evidence="1">
    <location>
        <begin position="1"/>
        <end position="24"/>
    </location>
</feature>
<evidence type="ECO:0000256" key="1">
    <source>
        <dbReference type="SAM" id="SignalP"/>
    </source>
</evidence>
<evidence type="ECO:0000313" key="3">
    <source>
        <dbReference type="Proteomes" id="UP000031586"/>
    </source>
</evidence>
<sequence>MRCSKVLTKALALSSILLSGLATAAWTHGSYSNILNTALKYQPQFETKLRSSSADIKMGADIRYDLSTLRKAYTRKMRPMPDELVRIFKERHFNIITIPYYKNGFGKQRAGGLDKTVEYFMAFAKAETDQDIKLMLTMFATYYYAESHYPSSTVSYYDHRTFSRGDSHGNEYCLSKNNPSIPSSLNCRLSVNSFWSKLIERVELEVDGDNVALVPVKAVIEETANLAPYVYSVPPNYGLHPQYIDLANQLAKQQGEIAAARIVALWNWLYNL</sequence>